<accession>A0ACC1M9V9</accession>
<name>A0ACC1M9V9_9FUNG</name>
<dbReference type="EMBL" id="JANBVB010000004">
    <property type="protein sequence ID" value="KAJ2900541.1"/>
    <property type="molecule type" value="Genomic_DNA"/>
</dbReference>
<keyword evidence="2" id="KW-1185">Reference proteome</keyword>
<comment type="caution">
    <text evidence="1">The sequence shown here is derived from an EMBL/GenBank/DDBJ whole genome shotgun (WGS) entry which is preliminary data.</text>
</comment>
<gene>
    <name evidence="1" type="ORF">IWW38_000416</name>
</gene>
<evidence type="ECO:0000313" key="1">
    <source>
        <dbReference type="EMBL" id="KAJ2900541.1"/>
    </source>
</evidence>
<protein>
    <submittedName>
        <fullName evidence="1">Uncharacterized protein</fullName>
    </submittedName>
</protein>
<reference evidence="1" key="1">
    <citation type="submission" date="2022-07" db="EMBL/GenBank/DDBJ databases">
        <title>Phylogenomic reconstructions and comparative analyses of Kickxellomycotina fungi.</title>
        <authorList>
            <person name="Reynolds N.K."/>
            <person name="Stajich J.E."/>
            <person name="Barry K."/>
            <person name="Grigoriev I.V."/>
            <person name="Crous P."/>
            <person name="Smith M.E."/>
        </authorList>
    </citation>
    <scope>NUCLEOTIDE SEQUENCE</scope>
    <source>
        <strain evidence="1">CBS 190363</strain>
    </source>
</reference>
<sequence length="521" mass="57817">MLDNANLEFGVMAGVFNIPLKSSGSGLNNVETFLAHTGIPRPVLDASDRYYPETRGPTTSTASNPFEGAFNLTAFDVWGLVNDHIDYRVPKASLPASTDELKRNLMSHCIRAYNGYTYGHQLAVFNTYCIVKFFAELGTSAEVPQENSNAKYYWSQSGGMTMIRSLRAADAAEFKTYVDRLSREYIQRHSYLYGTKSALRALDAQLGELEIGSQFASMAQHEDALLPFDSDQHLMKLANLCYDESGANLADWGSSGLSVGAIFRQLYQAGYLTPRGNGAVGIPNDDVFDSFKKEAESIFSASDIGDGILDPTFREIGIGTGDFVRFAHYINASLSGTVRVSKASLREDYHHGWLQAILVPLSYHGFRVNSQGNAEGGLTDLELVPTNADRSKPYVIFELKRLDDNAKTFELAMSEKHRMDVLPKAKRMCELAMSQIHDRYKHSRFGCADGSSALYLVGLAFWRLRYRMVVSRYDPQRNEAGNLTWQINAYEDDAAKGQSTSSVKIEVCQGALVAQNIFVKP</sequence>
<organism evidence="1 2">
    <name type="scientific">Coemansia aciculifera</name>
    <dbReference type="NCBI Taxonomy" id="417176"/>
    <lineage>
        <taxon>Eukaryota</taxon>
        <taxon>Fungi</taxon>
        <taxon>Fungi incertae sedis</taxon>
        <taxon>Zoopagomycota</taxon>
        <taxon>Kickxellomycotina</taxon>
        <taxon>Kickxellomycetes</taxon>
        <taxon>Kickxellales</taxon>
        <taxon>Kickxellaceae</taxon>
        <taxon>Coemansia</taxon>
    </lineage>
</organism>
<dbReference type="Proteomes" id="UP001139981">
    <property type="component" value="Unassembled WGS sequence"/>
</dbReference>
<evidence type="ECO:0000313" key="2">
    <source>
        <dbReference type="Proteomes" id="UP001139981"/>
    </source>
</evidence>
<proteinExistence type="predicted"/>